<organism evidence="1 2">
    <name type="scientific">Phytophthora citrophthora</name>
    <dbReference type="NCBI Taxonomy" id="4793"/>
    <lineage>
        <taxon>Eukaryota</taxon>
        <taxon>Sar</taxon>
        <taxon>Stramenopiles</taxon>
        <taxon>Oomycota</taxon>
        <taxon>Peronosporomycetes</taxon>
        <taxon>Peronosporales</taxon>
        <taxon>Peronosporaceae</taxon>
        <taxon>Phytophthora</taxon>
    </lineage>
</organism>
<accession>A0AAD9G0Y9</accession>
<name>A0AAD9G0Y9_9STRA</name>
<evidence type="ECO:0008006" key="3">
    <source>
        <dbReference type="Google" id="ProtNLM"/>
    </source>
</evidence>
<sequence>MQRYRLNLQDREGILEKKVQLLKEEIPSLQLQRDTIQAKGKGGTMWNIAAEYFRLFHHGLKEHQATRESSEGAPLARSQTQKGFLYAVLAPGVIGMSGFGVEKLLDDYRTLAFCLQSMSTRLVRLTTGAEGSIQATTRVEFVVTENSLRLAFPHLVTGGKVSLLASKLLGQRFVTRGSIRFEWDNDIGRVSLLQANLLTPMLELFGDLEMVSSVFKDALITPECAPTRSDEEQ</sequence>
<protein>
    <recommendedName>
        <fullName evidence="3">Bzip transcription factor</fullName>
    </recommendedName>
</protein>
<reference evidence="1" key="1">
    <citation type="submission" date="2023-08" db="EMBL/GenBank/DDBJ databases">
        <title>Reference Genome Resource for the Citrus Pathogen Phytophthora citrophthora.</title>
        <authorList>
            <person name="Moller H."/>
            <person name="Coetzee B."/>
            <person name="Rose L.J."/>
            <person name="Van Niekerk J.M."/>
        </authorList>
    </citation>
    <scope>NUCLEOTIDE SEQUENCE</scope>
    <source>
        <strain evidence="1">STE-U-9442</strain>
    </source>
</reference>
<keyword evidence="2" id="KW-1185">Reference proteome</keyword>
<evidence type="ECO:0000313" key="1">
    <source>
        <dbReference type="EMBL" id="KAK1929665.1"/>
    </source>
</evidence>
<dbReference type="EMBL" id="JASMQC010000046">
    <property type="protein sequence ID" value="KAK1929665.1"/>
    <property type="molecule type" value="Genomic_DNA"/>
</dbReference>
<gene>
    <name evidence="1" type="ORF">P3T76_014882</name>
</gene>
<comment type="caution">
    <text evidence="1">The sequence shown here is derived from an EMBL/GenBank/DDBJ whole genome shotgun (WGS) entry which is preliminary data.</text>
</comment>
<evidence type="ECO:0000313" key="2">
    <source>
        <dbReference type="Proteomes" id="UP001259832"/>
    </source>
</evidence>
<proteinExistence type="predicted"/>
<dbReference type="AlphaFoldDB" id="A0AAD9G0Y9"/>
<dbReference type="Proteomes" id="UP001259832">
    <property type="component" value="Unassembled WGS sequence"/>
</dbReference>